<dbReference type="AlphaFoldDB" id="A0A9N8DSD7"/>
<dbReference type="EMBL" id="CAICTM010000335">
    <property type="protein sequence ID" value="CAB9508172.1"/>
    <property type="molecule type" value="Genomic_DNA"/>
</dbReference>
<feature type="compositionally biased region" description="Acidic residues" evidence="1">
    <location>
        <begin position="222"/>
        <end position="236"/>
    </location>
</feature>
<feature type="region of interest" description="Disordered" evidence="1">
    <location>
        <begin position="282"/>
        <end position="310"/>
    </location>
</feature>
<organism evidence="2 3">
    <name type="scientific">Seminavis robusta</name>
    <dbReference type="NCBI Taxonomy" id="568900"/>
    <lineage>
        <taxon>Eukaryota</taxon>
        <taxon>Sar</taxon>
        <taxon>Stramenopiles</taxon>
        <taxon>Ochrophyta</taxon>
        <taxon>Bacillariophyta</taxon>
        <taxon>Bacillariophyceae</taxon>
        <taxon>Bacillariophycidae</taxon>
        <taxon>Naviculales</taxon>
        <taxon>Naviculaceae</taxon>
        <taxon>Seminavis</taxon>
    </lineage>
</organism>
<gene>
    <name evidence="2" type="ORF">SEMRO_336_G120330.1</name>
</gene>
<dbReference type="Proteomes" id="UP001153069">
    <property type="component" value="Unassembled WGS sequence"/>
</dbReference>
<evidence type="ECO:0000313" key="2">
    <source>
        <dbReference type="EMBL" id="CAB9508172.1"/>
    </source>
</evidence>
<proteinExistence type="predicted"/>
<accession>A0A9N8DSD7</accession>
<sequence>MENPSSKTISPVASANDGSVEILVDVPYSPPNKIRHRDVIHYNAEKTFVKHTIRDLIAAGFDLVGHANNQVKIVNMQRKWNKYPPLKLLTLEDIEGLWWIKYGKDGYRICLNPDINAHPDLEDLNHFTLMKLVLPHPKNHHALTRILCDAFDWNIDVYREVYDRHLACLNLTVDDDGSIAESDDDDESAPSVKVHIEGLSCLKNDSDFDTDEDEAATKKEDEEKEDEIVELDDKDDSELIKSPTPAGKRRYTDCLSQVACQFDYSVCSKDAVKDILLETPLRKKKSKADPSARLDTSEVYGLSSGQSPSY</sequence>
<keyword evidence="3" id="KW-1185">Reference proteome</keyword>
<evidence type="ECO:0000256" key="1">
    <source>
        <dbReference type="SAM" id="MobiDB-lite"/>
    </source>
</evidence>
<name>A0A9N8DSD7_9STRA</name>
<feature type="region of interest" description="Disordered" evidence="1">
    <location>
        <begin position="204"/>
        <end position="249"/>
    </location>
</feature>
<evidence type="ECO:0000313" key="3">
    <source>
        <dbReference type="Proteomes" id="UP001153069"/>
    </source>
</evidence>
<reference evidence="2" key="1">
    <citation type="submission" date="2020-06" db="EMBL/GenBank/DDBJ databases">
        <authorList>
            <consortium name="Plant Systems Biology data submission"/>
        </authorList>
    </citation>
    <scope>NUCLEOTIDE SEQUENCE</scope>
    <source>
        <strain evidence="2">D6</strain>
    </source>
</reference>
<protein>
    <submittedName>
        <fullName evidence="2">Uncharacterized protein</fullName>
    </submittedName>
</protein>
<feature type="compositionally biased region" description="Basic and acidic residues" evidence="1">
    <location>
        <begin position="287"/>
        <end position="296"/>
    </location>
</feature>
<comment type="caution">
    <text evidence="2">The sequence shown here is derived from an EMBL/GenBank/DDBJ whole genome shotgun (WGS) entry which is preliminary data.</text>
</comment>